<dbReference type="AlphaFoldDB" id="A0A2C9XVU0"/>
<evidence type="ECO:0000313" key="3">
    <source>
        <dbReference type="Proteomes" id="UP000194800"/>
    </source>
</evidence>
<keyword evidence="3" id="KW-1185">Reference proteome</keyword>
<name>A0A2C9XVU0_9GAMM</name>
<reference evidence="3 4" key="1">
    <citation type="submission" date="2017-03" db="EMBL/GenBank/DDBJ databases">
        <title>Comparative genomics of honeybee gut symbionts reveal geographically distinct and subgroup specific antibiotic resistance.</title>
        <authorList>
            <person name="Ludvigsen J."/>
            <person name="Porcellato D."/>
            <person name="Labee-Lund T.M."/>
            <person name="Amdam G.V."/>
            <person name="Rudi K."/>
        </authorList>
    </citation>
    <scope>NUCLEOTIDE SEQUENCE [LARGE SCALE GENOMIC DNA]</scope>
    <source>
        <strain evidence="1 4">A-7-12</strain>
        <strain evidence="2 3">A-9-12</strain>
    </source>
</reference>
<dbReference type="Proteomes" id="UP000194800">
    <property type="component" value="Unassembled WGS sequence"/>
</dbReference>
<evidence type="ECO:0000313" key="4">
    <source>
        <dbReference type="Proteomes" id="UP000194977"/>
    </source>
</evidence>
<gene>
    <name evidence="2" type="ORF">B6C91_13500</name>
    <name evidence="1" type="ORF">B6D08_13335</name>
</gene>
<comment type="caution">
    <text evidence="1">The sequence shown here is derived from an EMBL/GenBank/DDBJ whole genome shotgun (WGS) entry which is preliminary data.</text>
</comment>
<sequence>MNPLNFFIDNFISKNRNERWQYLANGKWEKFADKIKDLDKHLNSNCDRIDNNALEKFKEIIKKYNIKSGYYYDFYSNKLELKVDDFHDIHDDSLLICPDKKIAFFFHHDGWIWFCKITDNLINF</sequence>
<protein>
    <submittedName>
        <fullName evidence="1">Uncharacterized protein</fullName>
    </submittedName>
</protein>
<dbReference type="Proteomes" id="UP000194977">
    <property type="component" value="Unassembled WGS sequence"/>
</dbReference>
<evidence type="ECO:0000313" key="1">
    <source>
        <dbReference type="EMBL" id="OTP97817.1"/>
    </source>
</evidence>
<organism evidence="1 4">
    <name type="scientific">Gilliamella apicola</name>
    <dbReference type="NCBI Taxonomy" id="1196095"/>
    <lineage>
        <taxon>Bacteria</taxon>
        <taxon>Pseudomonadati</taxon>
        <taxon>Pseudomonadota</taxon>
        <taxon>Gammaproteobacteria</taxon>
        <taxon>Orbales</taxon>
        <taxon>Orbaceae</taxon>
        <taxon>Gilliamella</taxon>
    </lineage>
</organism>
<dbReference type="OrthoDB" id="7068185at2"/>
<evidence type="ECO:0000313" key="2">
    <source>
        <dbReference type="EMBL" id="OTQ08074.1"/>
    </source>
</evidence>
<accession>A0A2C9XVU0</accession>
<dbReference type="EMBL" id="NART01000112">
    <property type="protein sequence ID" value="OTQ08074.1"/>
    <property type="molecule type" value="Genomic_DNA"/>
</dbReference>
<proteinExistence type="predicted"/>
<dbReference type="EMBL" id="NARP01000050">
    <property type="protein sequence ID" value="OTP97817.1"/>
    <property type="molecule type" value="Genomic_DNA"/>
</dbReference>
<dbReference type="RefSeq" id="WP_086272516.1">
    <property type="nucleotide sequence ID" value="NZ_MZNE01000021.1"/>
</dbReference>